<evidence type="ECO:0000259" key="9">
    <source>
        <dbReference type="Pfam" id="PF00294"/>
    </source>
</evidence>
<dbReference type="GO" id="GO:0046872">
    <property type="term" value="F:metal ion binding"/>
    <property type="evidence" value="ECO:0007669"/>
    <property type="project" value="UniProtKB-KW"/>
</dbReference>
<dbReference type="OrthoDB" id="63083at2"/>
<dbReference type="EMBL" id="PKUQ01000023">
    <property type="protein sequence ID" value="PLW76630.1"/>
    <property type="molecule type" value="Genomic_DNA"/>
</dbReference>
<evidence type="ECO:0000256" key="6">
    <source>
        <dbReference type="ARBA" id="ARBA00022842"/>
    </source>
</evidence>
<dbReference type="RefSeq" id="WP_101534396.1">
    <property type="nucleotide sequence ID" value="NZ_PKUQ01000023.1"/>
</dbReference>
<accession>A0A2N5XQB0</accession>
<keyword evidence="3" id="KW-0547">Nucleotide-binding</keyword>
<keyword evidence="7" id="KW-0630">Potassium</keyword>
<dbReference type="Proteomes" id="UP000234881">
    <property type="component" value="Unassembled WGS sequence"/>
</dbReference>
<keyword evidence="11" id="KW-1185">Reference proteome</keyword>
<evidence type="ECO:0000313" key="11">
    <source>
        <dbReference type="Proteomes" id="UP000234881"/>
    </source>
</evidence>
<keyword evidence="5" id="KW-0067">ATP-binding</keyword>
<sequence>MQNTPPSIVAVGSLHYDIMVNADRQPEKGETLMGSHWSPKFGGKGGNQAVAAHLTGSDVRFIGAIGYDDFGTFLRTHLEQVGVNSDHLVICNTAGSGMSVAIADADGDYAAVVVSGANARLQPEDVSDASLWAGGSVLILQNEIPEEVNVAAAVAARAAGLKVVWNAAPMRPDNENLISLCDVVILNSVEARQMTGKLVDNASDALIAAKTVADTGTATVVTIGGDGLAFCEIGGTAQHIPAIPVEKPQSHGAGDVFTGALSTALASGVSLGIACERATRAAYLHVSGKKLELIAY</sequence>
<keyword evidence="2" id="KW-0479">Metal-binding</keyword>
<dbReference type="PANTHER" id="PTHR10584">
    <property type="entry name" value="SUGAR KINASE"/>
    <property type="match status" value="1"/>
</dbReference>
<keyword evidence="4 10" id="KW-0418">Kinase</keyword>
<evidence type="ECO:0000256" key="7">
    <source>
        <dbReference type="ARBA" id="ARBA00022958"/>
    </source>
</evidence>
<evidence type="ECO:0000256" key="3">
    <source>
        <dbReference type="ARBA" id="ARBA00022741"/>
    </source>
</evidence>
<dbReference type="GO" id="GO:0004747">
    <property type="term" value="F:ribokinase activity"/>
    <property type="evidence" value="ECO:0007669"/>
    <property type="project" value="InterPro"/>
</dbReference>
<feature type="domain" description="Carbohydrate kinase PfkB" evidence="9">
    <location>
        <begin position="7"/>
        <end position="287"/>
    </location>
</feature>
<evidence type="ECO:0000256" key="4">
    <source>
        <dbReference type="ARBA" id="ARBA00022777"/>
    </source>
</evidence>
<proteinExistence type="predicted"/>
<name>A0A2N5XQB0_9HYPH</name>
<evidence type="ECO:0000256" key="5">
    <source>
        <dbReference type="ARBA" id="ARBA00022840"/>
    </source>
</evidence>
<organism evidence="10 11">
    <name type="scientific">Cohaesibacter celericrescens</name>
    <dbReference type="NCBI Taxonomy" id="2067669"/>
    <lineage>
        <taxon>Bacteria</taxon>
        <taxon>Pseudomonadati</taxon>
        <taxon>Pseudomonadota</taxon>
        <taxon>Alphaproteobacteria</taxon>
        <taxon>Hyphomicrobiales</taxon>
        <taxon>Cohaesibacteraceae</taxon>
    </lineage>
</organism>
<comment type="caution">
    <text evidence="10">The sequence shown here is derived from an EMBL/GenBank/DDBJ whole genome shotgun (WGS) entry which is preliminary data.</text>
</comment>
<dbReference type="Pfam" id="PF00294">
    <property type="entry name" value="PfkB"/>
    <property type="match status" value="1"/>
</dbReference>
<dbReference type="CDD" id="cd01174">
    <property type="entry name" value="ribokinase"/>
    <property type="match status" value="1"/>
</dbReference>
<evidence type="ECO:0000313" key="10">
    <source>
        <dbReference type="EMBL" id="PLW76630.1"/>
    </source>
</evidence>
<reference evidence="10 11" key="1">
    <citation type="submission" date="2018-01" db="EMBL/GenBank/DDBJ databases">
        <title>The draft genome sequence of Cohaesibacter sp. H1304.</title>
        <authorList>
            <person name="Wang N.-N."/>
            <person name="Du Z.-J."/>
        </authorList>
    </citation>
    <scope>NUCLEOTIDE SEQUENCE [LARGE SCALE GENOMIC DNA]</scope>
    <source>
        <strain evidence="10 11">H1304</strain>
    </source>
</reference>
<dbReference type="GO" id="GO:0005829">
    <property type="term" value="C:cytosol"/>
    <property type="evidence" value="ECO:0007669"/>
    <property type="project" value="TreeGrafter"/>
</dbReference>
<dbReference type="InterPro" id="IPR002139">
    <property type="entry name" value="Ribo/fructo_kinase"/>
</dbReference>
<gene>
    <name evidence="10" type="ORF">C0081_13615</name>
</gene>
<dbReference type="GO" id="GO:0006014">
    <property type="term" value="P:D-ribose metabolic process"/>
    <property type="evidence" value="ECO:0007669"/>
    <property type="project" value="InterPro"/>
</dbReference>
<evidence type="ECO:0000256" key="8">
    <source>
        <dbReference type="ARBA" id="ARBA00023277"/>
    </source>
</evidence>
<keyword evidence="8" id="KW-0119">Carbohydrate metabolism</keyword>
<protein>
    <submittedName>
        <fullName evidence="10">Ribokinase</fullName>
    </submittedName>
</protein>
<dbReference type="Gene3D" id="3.40.1190.20">
    <property type="match status" value="1"/>
</dbReference>
<dbReference type="GO" id="GO:0005524">
    <property type="term" value="F:ATP binding"/>
    <property type="evidence" value="ECO:0007669"/>
    <property type="project" value="UniProtKB-KW"/>
</dbReference>
<dbReference type="PANTHER" id="PTHR10584:SF166">
    <property type="entry name" value="RIBOKINASE"/>
    <property type="match status" value="1"/>
</dbReference>
<dbReference type="PRINTS" id="PR00990">
    <property type="entry name" value="RIBOKINASE"/>
</dbReference>
<dbReference type="InterPro" id="IPR029056">
    <property type="entry name" value="Ribokinase-like"/>
</dbReference>
<keyword evidence="1" id="KW-0808">Transferase</keyword>
<dbReference type="InterPro" id="IPR011877">
    <property type="entry name" value="Ribokinase"/>
</dbReference>
<dbReference type="InterPro" id="IPR011611">
    <property type="entry name" value="PfkB_dom"/>
</dbReference>
<dbReference type="AlphaFoldDB" id="A0A2N5XQB0"/>
<evidence type="ECO:0000256" key="2">
    <source>
        <dbReference type="ARBA" id="ARBA00022723"/>
    </source>
</evidence>
<dbReference type="SUPFAM" id="SSF53613">
    <property type="entry name" value="Ribokinase-like"/>
    <property type="match status" value="1"/>
</dbReference>
<evidence type="ECO:0000256" key="1">
    <source>
        <dbReference type="ARBA" id="ARBA00022679"/>
    </source>
</evidence>
<keyword evidence="6" id="KW-0460">Magnesium</keyword>